<dbReference type="SUPFAM" id="SSF52058">
    <property type="entry name" value="L domain-like"/>
    <property type="match status" value="1"/>
</dbReference>
<evidence type="ECO:0000256" key="10">
    <source>
        <dbReference type="SAM" id="SignalP"/>
    </source>
</evidence>
<proteinExistence type="predicted"/>
<dbReference type="GO" id="GO:0006952">
    <property type="term" value="P:defense response"/>
    <property type="evidence" value="ECO:0007669"/>
    <property type="project" value="UniProtKB-ARBA"/>
</dbReference>
<keyword evidence="9" id="KW-0325">Glycoprotein</keyword>
<dbReference type="AlphaFoldDB" id="A0AA88UPJ9"/>
<dbReference type="Proteomes" id="UP001187471">
    <property type="component" value="Unassembled WGS sequence"/>
</dbReference>
<dbReference type="GO" id="GO:0051707">
    <property type="term" value="P:response to other organism"/>
    <property type="evidence" value="ECO:0007669"/>
    <property type="project" value="UniProtKB-ARBA"/>
</dbReference>
<evidence type="ECO:0000313" key="13">
    <source>
        <dbReference type="Proteomes" id="UP001187471"/>
    </source>
</evidence>
<feature type="chain" id="PRO_5041654366" description="Leucine-rich repeat-containing N-terminal plant-type domain-containing protein" evidence="10">
    <location>
        <begin position="23"/>
        <end position="288"/>
    </location>
</feature>
<accession>A0AA88UPJ9</accession>
<keyword evidence="6" id="KW-1133">Transmembrane helix</keyword>
<evidence type="ECO:0000256" key="2">
    <source>
        <dbReference type="ARBA" id="ARBA00022614"/>
    </source>
</evidence>
<dbReference type="Gene3D" id="3.80.10.10">
    <property type="entry name" value="Ribonuclease Inhibitor"/>
    <property type="match status" value="1"/>
</dbReference>
<evidence type="ECO:0000256" key="9">
    <source>
        <dbReference type="ARBA" id="ARBA00023180"/>
    </source>
</evidence>
<dbReference type="Pfam" id="PF00560">
    <property type="entry name" value="LRR_1"/>
    <property type="match status" value="3"/>
</dbReference>
<dbReference type="PANTHER" id="PTHR47986:SF13">
    <property type="entry name" value="RECEPTOR PROTEIN KINASE TMK1-LIKE"/>
    <property type="match status" value="1"/>
</dbReference>
<keyword evidence="13" id="KW-1185">Reference proteome</keyword>
<dbReference type="PANTHER" id="PTHR47986">
    <property type="entry name" value="OSJNBA0070M12.3 PROTEIN"/>
    <property type="match status" value="1"/>
</dbReference>
<dbReference type="InterPro" id="IPR032675">
    <property type="entry name" value="LRR_dom_sf"/>
</dbReference>
<keyword evidence="4 10" id="KW-0732">Signal</keyword>
<dbReference type="InterPro" id="IPR001611">
    <property type="entry name" value="Leu-rich_rpt"/>
</dbReference>
<reference evidence="12" key="1">
    <citation type="submission" date="2022-12" db="EMBL/GenBank/DDBJ databases">
        <title>Draft genome assemblies for two species of Escallonia (Escalloniales).</title>
        <authorList>
            <person name="Chanderbali A."/>
            <person name="Dervinis C."/>
            <person name="Anghel I."/>
            <person name="Soltis D."/>
            <person name="Soltis P."/>
            <person name="Zapata F."/>
        </authorList>
    </citation>
    <scope>NUCLEOTIDE SEQUENCE</scope>
    <source>
        <strain evidence="12">UCBG92.1500</strain>
        <tissue evidence="12">Leaf</tissue>
    </source>
</reference>
<dbReference type="InterPro" id="IPR013210">
    <property type="entry name" value="LRR_N_plant-typ"/>
</dbReference>
<evidence type="ECO:0000256" key="7">
    <source>
        <dbReference type="ARBA" id="ARBA00023136"/>
    </source>
</evidence>
<feature type="signal peptide" evidence="10">
    <location>
        <begin position="1"/>
        <end position="22"/>
    </location>
</feature>
<protein>
    <recommendedName>
        <fullName evidence="11">Leucine-rich repeat-containing N-terminal plant-type domain-containing protein</fullName>
    </recommendedName>
</protein>
<evidence type="ECO:0000259" key="11">
    <source>
        <dbReference type="Pfam" id="PF08263"/>
    </source>
</evidence>
<dbReference type="InterPro" id="IPR003591">
    <property type="entry name" value="Leu-rich_rpt_typical-subtyp"/>
</dbReference>
<evidence type="ECO:0000256" key="1">
    <source>
        <dbReference type="ARBA" id="ARBA00004167"/>
    </source>
</evidence>
<keyword evidence="3" id="KW-0812">Transmembrane</keyword>
<evidence type="ECO:0000256" key="3">
    <source>
        <dbReference type="ARBA" id="ARBA00022692"/>
    </source>
</evidence>
<keyword evidence="8" id="KW-0675">Receptor</keyword>
<dbReference type="GO" id="GO:0016020">
    <property type="term" value="C:membrane"/>
    <property type="evidence" value="ECO:0007669"/>
    <property type="project" value="UniProtKB-SubCell"/>
</dbReference>
<dbReference type="InterPro" id="IPR052422">
    <property type="entry name" value="Auxin_Ser/Thr_Kinase"/>
</dbReference>
<keyword evidence="5" id="KW-0677">Repeat</keyword>
<dbReference type="EMBL" id="JAVXUO010000714">
    <property type="protein sequence ID" value="KAK2989686.1"/>
    <property type="molecule type" value="Genomic_DNA"/>
</dbReference>
<feature type="domain" description="Leucine-rich repeat-containing N-terminal plant-type" evidence="11">
    <location>
        <begin position="26"/>
        <end position="66"/>
    </location>
</feature>
<comment type="caution">
    <text evidence="12">The sequence shown here is derived from an EMBL/GenBank/DDBJ whole genome shotgun (WGS) entry which is preliminary data.</text>
</comment>
<evidence type="ECO:0000256" key="8">
    <source>
        <dbReference type="ARBA" id="ARBA00023170"/>
    </source>
</evidence>
<gene>
    <name evidence="12" type="ORF">RJ640_002459</name>
</gene>
<evidence type="ECO:0000256" key="6">
    <source>
        <dbReference type="ARBA" id="ARBA00022989"/>
    </source>
</evidence>
<sequence>MVAVQIRIAVTSFLSLISVVFSVTDPNDLAILNQFRKGMENSELLKWPANGDDPCGPPSWPHIFCSGNRVSQIQVQDMNLKGPLPQNLNQLSKLSNLGLQRNQFSGVLPSLRGLTELQYAYLDYNNFDTIPPDFFLGLVNLQVLALDYNPLNATTGWSLPPELQESAQLTNLSLMNCNLAGPLPDFLGSFSSLTELKLSLNRISGGIPATFKDSVFIMFWLKGQSGGGMTGPIDIVGSMCSLTSLWLHGNHFSGKIPKDIGSVASLKDLNVNSNDLVGLIRDSLANWV</sequence>
<keyword evidence="7" id="KW-0472">Membrane</keyword>
<evidence type="ECO:0000313" key="12">
    <source>
        <dbReference type="EMBL" id="KAK2989686.1"/>
    </source>
</evidence>
<dbReference type="Pfam" id="PF13855">
    <property type="entry name" value="LRR_8"/>
    <property type="match status" value="1"/>
</dbReference>
<name>A0AA88UPJ9_9ASTE</name>
<organism evidence="12 13">
    <name type="scientific">Escallonia rubra</name>
    <dbReference type="NCBI Taxonomy" id="112253"/>
    <lineage>
        <taxon>Eukaryota</taxon>
        <taxon>Viridiplantae</taxon>
        <taxon>Streptophyta</taxon>
        <taxon>Embryophyta</taxon>
        <taxon>Tracheophyta</taxon>
        <taxon>Spermatophyta</taxon>
        <taxon>Magnoliopsida</taxon>
        <taxon>eudicotyledons</taxon>
        <taxon>Gunneridae</taxon>
        <taxon>Pentapetalae</taxon>
        <taxon>asterids</taxon>
        <taxon>campanulids</taxon>
        <taxon>Escalloniales</taxon>
        <taxon>Escalloniaceae</taxon>
        <taxon>Escallonia</taxon>
    </lineage>
</organism>
<comment type="subcellular location">
    <subcellularLocation>
        <location evidence="1">Membrane</location>
        <topology evidence="1">Single-pass membrane protein</topology>
    </subcellularLocation>
</comment>
<evidence type="ECO:0000256" key="5">
    <source>
        <dbReference type="ARBA" id="ARBA00022737"/>
    </source>
</evidence>
<dbReference type="SMART" id="SM00369">
    <property type="entry name" value="LRR_TYP"/>
    <property type="match status" value="5"/>
</dbReference>
<evidence type="ECO:0000256" key="4">
    <source>
        <dbReference type="ARBA" id="ARBA00022729"/>
    </source>
</evidence>
<keyword evidence="2" id="KW-0433">Leucine-rich repeat</keyword>
<dbReference type="Pfam" id="PF08263">
    <property type="entry name" value="LRRNT_2"/>
    <property type="match status" value="1"/>
</dbReference>